<keyword evidence="1 4" id="KW-0808">Transferase</keyword>
<dbReference type="PROSITE" id="PS51186">
    <property type="entry name" value="GNAT"/>
    <property type="match status" value="2"/>
</dbReference>
<keyword evidence="2 4" id="KW-0012">Acyltransferase</keyword>
<keyword evidence="5" id="KW-1185">Reference proteome</keyword>
<name>A0ABW2ECJ5_9ACTN</name>
<dbReference type="Proteomes" id="UP001596409">
    <property type="component" value="Unassembled WGS sequence"/>
</dbReference>
<evidence type="ECO:0000256" key="2">
    <source>
        <dbReference type="ARBA" id="ARBA00023315"/>
    </source>
</evidence>
<dbReference type="EMBL" id="JBHSYM010000111">
    <property type="protein sequence ID" value="MFC7017871.1"/>
    <property type="molecule type" value="Genomic_DNA"/>
</dbReference>
<dbReference type="InterPro" id="IPR000182">
    <property type="entry name" value="GNAT_dom"/>
</dbReference>
<dbReference type="RefSeq" id="WP_189874361.1">
    <property type="nucleotide sequence ID" value="NZ_BMWA01000014.1"/>
</dbReference>
<comment type="caution">
    <text evidence="4">The sequence shown here is derived from an EMBL/GenBank/DDBJ whole genome shotgun (WGS) entry which is preliminary data.</text>
</comment>
<organism evidence="4 5">
    <name type="scientific">Streptomyces viridiviolaceus</name>
    <dbReference type="NCBI Taxonomy" id="68282"/>
    <lineage>
        <taxon>Bacteria</taxon>
        <taxon>Bacillati</taxon>
        <taxon>Actinomycetota</taxon>
        <taxon>Actinomycetes</taxon>
        <taxon>Kitasatosporales</taxon>
        <taxon>Streptomycetaceae</taxon>
        <taxon>Streptomyces</taxon>
    </lineage>
</organism>
<accession>A0ABW2ECJ5</accession>
<feature type="domain" description="N-acetyltransferase" evidence="3">
    <location>
        <begin position="4"/>
        <end position="157"/>
    </location>
</feature>
<dbReference type="CDD" id="cd04301">
    <property type="entry name" value="NAT_SF"/>
    <property type="match status" value="2"/>
</dbReference>
<dbReference type="GO" id="GO:0016746">
    <property type="term" value="F:acyltransferase activity"/>
    <property type="evidence" value="ECO:0007669"/>
    <property type="project" value="UniProtKB-KW"/>
</dbReference>
<gene>
    <name evidence="4" type="ORF">ACFQMH_40545</name>
</gene>
<dbReference type="InterPro" id="IPR050832">
    <property type="entry name" value="Bact_Acetyltransf"/>
</dbReference>
<evidence type="ECO:0000259" key="3">
    <source>
        <dbReference type="PROSITE" id="PS51186"/>
    </source>
</evidence>
<dbReference type="PANTHER" id="PTHR43877">
    <property type="entry name" value="AMINOALKYLPHOSPHONATE N-ACETYLTRANSFERASE-RELATED-RELATED"/>
    <property type="match status" value="1"/>
</dbReference>
<dbReference type="EC" id="2.3.1.-" evidence="4"/>
<protein>
    <submittedName>
        <fullName evidence="4">GNAT family N-acetyltransferase</fullName>
        <ecNumber evidence="4">2.3.1.-</ecNumber>
    </submittedName>
</protein>
<proteinExistence type="predicted"/>
<dbReference type="Gene3D" id="3.40.630.30">
    <property type="match status" value="1"/>
</dbReference>
<feature type="domain" description="N-acetyltransferase" evidence="3">
    <location>
        <begin position="164"/>
        <end position="309"/>
    </location>
</feature>
<reference evidence="5" key="1">
    <citation type="journal article" date="2019" name="Int. J. Syst. Evol. Microbiol.">
        <title>The Global Catalogue of Microorganisms (GCM) 10K type strain sequencing project: providing services to taxonomists for standard genome sequencing and annotation.</title>
        <authorList>
            <consortium name="The Broad Institute Genomics Platform"/>
            <consortium name="The Broad Institute Genome Sequencing Center for Infectious Disease"/>
            <person name="Wu L."/>
            <person name="Ma J."/>
        </authorList>
    </citation>
    <scope>NUCLEOTIDE SEQUENCE [LARGE SCALE GENOMIC DNA]</scope>
    <source>
        <strain evidence="5">JCM 4855</strain>
    </source>
</reference>
<dbReference type="Pfam" id="PF00583">
    <property type="entry name" value="Acetyltransf_1"/>
    <property type="match status" value="1"/>
</dbReference>
<sequence length="309" mass="34327">MSPAFLRPATLDDAPAVTALLNEIDRIEIGRPETDQHTVEADLKHPETDLRRDSWVAVDEDRLVAYGLLWDESGGERVDIDHYVLPDHQQTGLRLLAAMETRALAKARDNGAERAVVHLHLNVRPTTDTALLAARGWSTVRRHHVLHRPLDPAKDLPPEPPAGVRVRACATEADRVRVHELYQATFADHFDFQPRDYRRWLSDVDAEGLDWSLVWIAGTDDLGDAGFLLARNDREAMGWIRSVGVLREARGRGLGGFLLRHAFAGFAARGRDTVGLGVDTANATGAPRLYGRHGMTVHYAVDTWEAVIA</sequence>
<dbReference type="SUPFAM" id="SSF55729">
    <property type="entry name" value="Acyl-CoA N-acyltransferases (Nat)"/>
    <property type="match status" value="2"/>
</dbReference>
<evidence type="ECO:0000256" key="1">
    <source>
        <dbReference type="ARBA" id="ARBA00022679"/>
    </source>
</evidence>
<evidence type="ECO:0000313" key="4">
    <source>
        <dbReference type="EMBL" id="MFC7017871.1"/>
    </source>
</evidence>
<dbReference type="InterPro" id="IPR016181">
    <property type="entry name" value="Acyl_CoA_acyltransferase"/>
</dbReference>
<evidence type="ECO:0000313" key="5">
    <source>
        <dbReference type="Proteomes" id="UP001596409"/>
    </source>
</evidence>